<feature type="domain" description="Response regulatory" evidence="5">
    <location>
        <begin position="146"/>
        <end position="261"/>
    </location>
</feature>
<feature type="domain" description="Response regulatory" evidence="5">
    <location>
        <begin position="2"/>
        <end position="117"/>
    </location>
</feature>
<evidence type="ECO:0000256" key="2">
    <source>
        <dbReference type="ARBA" id="ARBA00023012"/>
    </source>
</evidence>
<feature type="modified residue" description="4-aspartylphosphate" evidence="3">
    <location>
        <position position="52"/>
    </location>
</feature>
<dbReference type="CDD" id="cd00156">
    <property type="entry name" value="REC"/>
    <property type="match status" value="1"/>
</dbReference>
<dbReference type="InterPro" id="IPR001789">
    <property type="entry name" value="Sig_transdc_resp-reg_receiver"/>
</dbReference>
<organism evidence="6 7">
    <name type="scientific">Azonexus hydrophilus</name>
    <dbReference type="NCBI Taxonomy" id="418702"/>
    <lineage>
        <taxon>Bacteria</taxon>
        <taxon>Pseudomonadati</taxon>
        <taxon>Pseudomonadota</taxon>
        <taxon>Betaproteobacteria</taxon>
        <taxon>Rhodocyclales</taxon>
        <taxon>Azonexaceae</taxon>
        <taxon>Azonexus</taxon>
    </lineage>
</organism>
<dbReference type="PANTHER" id="PTHR44591:SF14">
    <property type="entry name" value="PROTEIN PILG"/>
    <property type="match status" value="1"/>
</dbReference>
<evidence type="ECO:0000256" key="3">
    <source>
        <dbReference type="PROSITE-ProRule" id="PRU00169"/>
    </source>
</evidence>
<dbReference type="PANTHER" id="PTHR44591">
    <property type="entry name" value="STRESS RESPONSE REGULATOR PROTEIN 1"/>
    <property type="match status" value="1"/>
</dbReference>
<dbReference type="AlphaFoldDB" id="A0A1R1I1F1"/>
<protein>
    <recommendedName>
        <fullName evidence="5">Response regulatory domain-containing protein</fullName>
    </recommendedName>
</protein>
<keyword evidence="2" id="KW-0902">Two-component regulatory system</keyword>
<reference evidence="6 7" key="1">
    <citation type="submission" date="2016-10" db="EMBL/GenBank/DDBJ databases">
        <title>Alkaliphiles isolated from bioreactors.</title>
        <authorList>
            <person name="Salah Z."/>
            <person name="Rout S.P."/>
            <person name="Humphreys P.N."/>
        </authorList>
    </citation>
    <scope>NUCLEOTIDE SEQUENCE [LARGE SCALE GENOMIC DNA]</scope>
    <source>
        <strain evidence="6 7">ZS02</strain>
    </source>
</reference>
<evidence type="ECO:0000259" key="5">
    <source>
        <dbReference type="PROSITE" id="PS50110"/>
    </source>
</evidence>
<comment type="caution">
    <text evidence="6">The sequence shown here is derived from an EMBL/GenBank/DDBJ whole genome shotgun (WGS) entry which is preliminary data.</text>
</comment>
<proteinExistence type="predicted"/>
<dbReference type="Proteomes" id="UP000187526">
    <property type="component" value="Unassembled WGS sequence"/>
</dbReference>
<feature type="compositionally biased region" description="Polar residues" evidence="4">
    <location>
        <begin position="118"/>
        <end position="131"/>
    </location>
</feature>
<evidence type="ECO:0000256" key="1">
    <source>
        <dbReference type="ARBA" id="ARBA00022553"/>
    </source>
</evidence>
<accession>A0A1R1I1F1</accession>
<dbReference type="RefSeq" id="WP_076096296.1">
    <property type="nucleotide sequence ID" value="NZ_MTHD01000005.1"/>
</dbReference>
<sequence>MKVLIVEDNASMRTLLATLLGTQGYVVVGAQENGDGIQEAIRKLSPTTVCLDYQLPGRDGLEILKEINGAFPEIDVVFMTGSEDADIEKRAADAGASGFLRKPFGQKQVLDELRQVSEVRQQATRADQPSQSAPPPRQTGARPRPTAIIVDDNSSIRLLLKGVLSELGMNIVAQAANGEEAIRAAKAHQPSVLFLDVNMPIMSGLDALPRIREISPNTAVVMVTGDTSRTLVQQAAGLGASGYIVKPVRPAYVESFLKKLFNR</sequence>
<dbReference type="SUPFAM" id="SSF52172">
    <property type="entry name" value="CheY-like"/>
    <property type="match status" value="2"/>
</dbReference>
<keyword evidence="1 3" id="KW-0597">Phosphoprotein</keyword>
<dbReference type="InterPro" id="IPR011006">
    <property type="entry name" value="CheY-like_superfamily"/>
</dbReference>
<evidence type="ECO:0000313" key="6">
    <source>
        <dbReference type="EMBL" id="OMG52414.1"/>
    </source>
</evidence>
<dbReference type="SMART" id="SM00448">
    <property type="entry name" value="REC"/>
    <property type="match status" value="2"/>
</dbReference>
<evidence type="ECO:0000256" key="4">
    <source>
        <dbReference type="SAM" id="MobiDB-lite"/>
    </source>
</evidence>
<feature type="region of interest" description="Disordered" evidence="4">
    <location>
        <begin position="118"/>
        <end position="145"/>
    </location>
</feature>
<keyword evidence="7" id="KW-1185">Reference proteome</keyword>
<dbReference type="PROSITE" id="PS50110">
    <property type="entry name" value="RESPONSE_REGULATORY"/>
    <property type="match status" value="2"/>
</dbReference>
<dbReference type="EMBL" id="MTHD01000005">
    <property type="protein sequence ID" value="OMG52414.1"/>
    <property type="molecule type" value="Genomic_DNA"/>
</dbReference>
<name>A0A1R1I1F1_9RHOO</name>
<evidence type="ECO:0000313" key="7">
    <source>
        <dbReference type="Proteomes" id="UP000187526"/>
    </source>
</evidence>
<dbReference type="InterPro" id="IPR050595">
    <property type="entry name" value="Bact_response_regulator"/>
</dbReference>
<dbReference type="OrthoDB" id="9179585at2"/>
<feature type="modified residue" description="4-aspartylphosphate" evidence="3">
    <location>
        <position position="196"/>
    </location>
</feature>
<dbReference type="Gene3D" id="3.40.50.2300">
    <property type="match status" value="2"/>
</dbReference>
<gene>
    <name evidence="6" type="ORF">BJN45_14025</name>
</gene>
<dbReference type="STRING" id="418702.BJN45_14025"/>
<dbReference type="Pfam" id="PF00072">
    <property type="entry name" value="Response_reg"/>
    <property type="match status" value="2"/>
</dbReference>
<dbReference type="GO" id="GO:0000160">
    <property type="term" value="P:phosphorelay signal transduction system"/>
    <property type="evidence" value="ECO:0007669"/>
    <property type="project" value="UniProtKB-KW"/>
</dbReference>